<comment type="caution">
    <text evidence="9">The sequence shown here is derived from an EMBL/GenBank/DDBJ whole genome shotgun (WGS) entry which is preliminary data.</text>
</comment>
<comment type="caution">
    <text evidence="4">Lacks conserved residue(s) required for the propagation of feature annotation.</text>
</comment>
<evidence type="ECO:0000313" key="10">
    <source>
        <dbReference type="Proteomes" id="UP000598032"/>
    </source>
</evidence>
<dbReference type="CDD" id="cd00383">
    <property type="entry name" value="trans_reg_C"/>
    <property type="match status" value="1"/>
</dbReference>
<reference evidence="9 10" key="1">
    <citation type="submission" date="2020-10" db="EMBL/GenBank/DDBJ databases">
        <authorList>
            <person name="Peeters C."/>
        </authorList>
    </citation>
    <scope>NUCLEOTIDE SEQUENCE [LARGE SCALE GENOMIC DNA]</scope>
    <source>
        <strain evidence="9 10">LMG 28140</strain>
    </source>
</reference>
<dbReference type="Proteomes" id="UP000598032">
    <property type="component" value="Unassembled WGS sequence"/>
</dbReference>
<dbReference type="InterPro" id="IPR011006">
    <property type="entry name" value="CheY-like_superfamily"/>
</dbReference>
<evidence type="ECO:0000256" key="2">
    <source>
        <dbReference type="ARBA" id="ARBA00023125"/>
    </source>
</evidence>
<evidence type="ECO:0000256" key="6">
    <source>
        <dbReference type="SAM" id="MobiDB-lite"/>
    </source>
</evidence>
<dbReference type="Pfam" id="PF00486">
    <property type="entry name" value="Trans_reg_C"/>
    <property type="match status" value="1"/>
</dbReference>
<dbReference type="Pfam" id="PF00072">
    <property type="entry name" value="Response_reg"/>
    <property type="match status" value="1"/>
</dbReference>
<dbReference type="RefSeq" id="WP_201644747.1">
    <property type="nucleotide sequence ID" value="NZ_CAJHCP010000010.1"/>
</dbReference>
<keyword evidence="3" id="KW-0804">Transcription</keyword>
<name>A0ABN7I4I7_9BURK</name>
<organism evidence="9 10">
    <name type="scientific">Paraburkholderia metrosideri</name>
    <dbReference type="NCBI Taxonomy" id="580937"/>
    <lineage>
        <taxon>Bacteria</taxon>
        <taxon>Pseudomonadati</taxon>
        <taxon>Pseudomonadota</taxon>
        <taxon>Betaproteobacteria</taxon>
        <taxon>Burkholderiales</taxon>
        <taxon>Burkholderiaceae</taxon>
        <taxon>Paraburkholderia</taxon>
    </lineage>
</organism>
<evidence type="ECO:0000259" key="7">
    <source>
        <dbReference type="PROSITE" id="PS50110"/>
    </source>
</evidence>
<dbReference type="SUPFAM" id="SSF52172">
    <property type="entry name" value="CheY-like"/>
    <property type="match status" value="1"/>
</dbReference>
<dbReference type="Gene3D" id="1.10.10.10">
    <property type="entry name" value="Winged helix-like DNA-binding domain superfamily/Winged helix DNA-binding domain"/>
    <property type="match status" value="1"/>
</dbReference>
<keyword evidence="1" id="KW-0805">Transcription regulation</keyword>
<dbReference type="EMBL" id="CAJHCP010000010">
    <property type="protein sequence ID" value="CAD6548199.1"/>
    <property type="molecule type" value="Genomic_DNA"/>
</dbReference>
<feature type="compositionally biased region" description="Low complexity" evidence="6">
    <location>
        <begin position="218"/>
        <end position="232"/>
    </location>
</feature>
<evidence type="ECO:0000256" key="5">
    <source>
        <dbReference type="PROSITE-ProRule" id="PRU01091"/>
    </source>
</evidence>
<evidence type="ECO:0000256" key="1">
    <source>
        <dbReference type="ARBA" id="ARBA00023015"/>
    </source>
</evidence>
<dbReference type="PROSITE" id="PS51755">
    <property type="entry name" value="OMPR_PHOB"/>
    <property type="match status" value="1"/>
</dbReference>
<keyword evidence="2 5" id="KW-0238">DNA-binding</keyword>
<sequence>MRVLLVEDDVHVGQSLFCALKGADYVVDWVRDGKSGRDAIGNAYYAVALLNMGLPGLCGIDLLKASRAAGNSVPVLLLSAHDDPETRARGLDTGADDFVLKPFNVSELLARIRAVLRRTAGYPTSRIGDESISLDLDKRTFFYNGVESSLSAREFAMMHAFLERRGTILSRGQLEERLYGWGREVESNTIDVLIHAMRKKYGQSLIRNVRGVGWTVMPGESSSSTPGGTLSSRKGLLAH</sequence>
<dbReference type="InterPro" id="IPR001867">
    <property type="entry name" value="OmpR/PhoB-type_DNA-bd"/>
</dbReference>
<dbReference type="SMART" id="SM00448">
    <property type="entry name" value="REC"/>
    <property type="match status" value="1"/>
</dbReference>
<evidence type="ECO:0000256" key="3">
    <source>
        <dbReference type="ARBA" id="ARBA00023163"/>
    </source>
</evidence>
<dbReference type="InterPro" id="IPR036388">
    <property type="entry name" value="WH-like_DNA-bd_sf"/>
</dbReference>
<protein>
    <submittedName>
        <fullName evidence="9">Transcriptional regulatory protein QseB</fullName>
    </submittedName>
</protein>
<dbReference type="Gene3D" id="3.40.50.2300">
    <property type="match status" value="1"/>
</dbReference>
<evidence type="ECO:0000259" key="8">
    <source>
        <dbReference type="PROSITE" id="PS51755"/>
    </source>
</evidence>
<dbReference type="PANTHER" id="PTHR48111">
    <property type="entry name" value="REGULATOR OF RPOS"/>
    <property type="match status" value="1"/>
</dbReference>
<keyword evidence="10" id="KW-1185">Reference proteome</keyword>
<accession>A0ABN7I4I7</accession>
<evidence type="ECO:0000256" key="4">
    <source>
        <dbReference type="PROSITE-ProRule" id="PRU00169"/>
    </source>
</evidence>
<feature type="DNA-binding region" description="OmpR/PhoB-type" evidence="5">
    <location>
        <begin position="122"/>
        <end position="218"/>
    </location>
</feature>
<feature type="region of interest" description="Disordered" evidence="6">
    <location>
        <begin position="217"/>
        <end position="239"/>
    </location>
</feature>
<dbReference type="PROSITE" id="PS50110">
    <property type="entry name" value="RESPONSE_REGULATORY"/>
    <property type="match status" value="1"/>
</dbReference>
<dbReference type="SMART" id="SM00862">
    <property type="entry name" value="Trans_reg_C"/>
    <property type="match status" value="1"/>
</dbReference>
<feature type="domain" description="Response regulatory" evidence="7">
    <location>
        <begin position="2"/>
        <end position="116"/>
    </location>
</feature>
<evidence type="ECO:0000313" key="9">
    <source>
        <dbReference type="EMBL" id="CAD6548199.1"/>
    </source>
</evidence>
<feature type="domain" description="OmpR/PhoB-type" evidence="8">
    <location>
        <begin position="122"/>
        <end position="218"/>
    </location>
</feature>
<gene>
    <name evidence="9" type="primary">qseB_6</name>
    <name evidence="9" type="ORF">LMG28140_04557</name>
</gene>
<dbReference type="PANTHER" id="PTHR48111:SF67">
    <property type="entry name" value="TRANSCRIPTIONAL REGULATORY PROTEIN TCTD"/>
    <property type="match status" value="1"/>
</dbReference>
<dbReference type="InterPro" id="IPR039420">
    <property type="entry name" value="WalR-like"/>
</dbReference>
<dbReference type="InterPro" id="IPR001789">
    <property type="entry name" value="Sig_transdc_resp-reg_receiver"/>
</dbReference>
<proteinExistence type="predicted"/>